<evidence type="ECO:0000313" key="2">
    <source>
        <dbReference type="EMBL" id="CAI0423285.1"/>
    </source>
</evidence>
<dbReference type="PANTHER" id="PTHR14009:SF34">
    <property type="entry name" value="LETM1 RBD DOMAIN-CONTAINING PROTEIN"/>
    <property type="match status" value="1"/>
</dbReference>
<feature type="region of interest" description="Disordered" evidence="1">
    <location>
        <begin position="516"/>
        <end position="548"/>
    </location>
</feature>
<dbReference type="InterPro" id="IPR044202">
    <property type="entry name" value="LETM1/MDM38-like"/>
</dbReference>
<proteinExistence type="predicted"/>
<feature type="region of interest" description="Disordered" evidence="1">
    <location>
        <begin position="761"/>
        <end position="781"/>
    </location>
</feature>
<gene>
    <name evidence="2" type="ORF">LITE_LOCUS19459</name>
</gene>
<dbReference type="GO" id="GO:0005743">
    <property type="term" value="C:mitochondrial inner membrane"/>
    <property type="evidence" value="ECO:0007669"/>
    <property type="project" value="InterPro"/>
</dbReference>
<organism evidence="2 3">
    <name type="scientific">Linum tenue</name>
    <dbReference type="NCBI Taxonomy" id="586396"/>
    <lineage>
        <taxon>Eukaryota</taxon>
        <taxon>Viridiplantae</taxon>
        <taxon>Streptophyta</taxon>
        <taxon>Embryophyta</taxon>
        <taxon>Tracheophyta</taxon>
        <taxon>Spermatophyta</taxon>
        <taxon>Magnoliopsida</taxon>
        <taxon>eudicotyledons</taxon>
        <taxon>Gunneridae</taxon>
        <taxon>Pentapetalae</taxon>
        <taxon>rosids</taxon>
        <taxon>fabids</taxon>
        <taxon>Malpighiales</taxon>
        <taxon>Linaceae</taxon>
        <taxon>Linum</taxon>
    </lineage>
</organism>
<keyword evidence="3" id="KW-1185">Reference proteome</keyword>
<accession>A0AAV0KPG7</accession>
<feature type="compositionally biased region" description="Low complexity" evidence="1">
    <location>
        <begin position="535"/>
        <end position="547"/>
    </location>
</feature>
<evidence type="ECO:0000313" key="3">
    <source>
        <dbReference type="Proteomes" id="UP001154282"/>
    </source>
</evidence>
<evidence type="ECO:0008006" key="4">
    <source>
        <dbReference type="Google" id="ProtNLM"/>
    </source>
</evidence>
<dbReference type="PROSITE" id="PS51808">
    <property type="entry name" value="CHCH"/>
    <property type="match status" value="1"/>
</dbReference>
<evidence type="ECO:0000256" key="1">
    <source>
        <dbReference type="SAM" id="MobiDB-lite"/>
    </source>
</evidence>
<dbReference type="GO" id="GO:0030003">
    <property type="term" value="P:intracellular monoatomic cation homeostasis"/>
    <property type="evidence" value="ECO:0007669"/>
    <property type="project" value="TreeGrafter"/>
</dbReference>
<protein>
    <recommendedName>
        <fullName evidence="4">Letm1 RBD domain-containing protein</fullName>
    </recommendedName>
</protein>
<dbReference type="AlphaFoldDB" id="A0AAV0KPG7"/>
<sequence length="781" mass="86596">MAAHFAISLHNPLHLPRSFRAELKAAAPDLPKLGGEKLGNPTCVPRSRLPGVFSSGVSVKALSSVASSSSYSEETDHEKGASVPKTEDGKVEFNRVNCLLWVLHESASSFSHEVESLGLAGSVPELAQAWNGKDVHAWHKRIAYHVAVYALFRTVIDMEILLSHDRHNNASPVKEILTPKMNIVGDYIESQLGAKHSELVEWFRVVELPRVTGFFSPFLKKWSMEYAGSGVAGIVLAISSCAAVGKLGSARISSPLLLCSSEDVLVELMDLSHSLVEVEKLHHLAIEAGFERNFLSHFGSKILPCNKTEELEFWIGLAQQKLSVAFCEEVIMKPTANSSSKVNADTLATLGLFAYLGKKTRLFLAKMGIKDLDELLKDLLSYLECGSLFIYPDLAHVSCYQCFIEVVTDEIGWLDFYAASGSLSSQERKRSKQHAVQAEQEIILSTVFTICYDVFSGFAHFSRSTQKPLDAELLEFLFRSESMKIIELGGSDHVQKPIDIKISDIPSRELKDKSDAVSDLRKVRSSDGTTKETIAETSSSTKTKTTSPDMNILGKYRHKLMSKTADVWMGTQLLIDDIMDALELLMKQLRGQKVSKREKRKLKRTLRDLASLVPITILMLLPVSAIGHAAMLTAIQRYVPSLIPSPYSSDRLDMVKQLRRTKKLEVQSWGILEDLTPPGINIENSSCGAFGGNRGARPVPPEKGVFPLDHLHECDLEKKDYLNCLKSGGHLSEKCRQFSKKYLECRMEKNLMAKQDMSELGFAEKSVTESSQAKDSSKKGK</sequence>
<comment type="caution">
    <text evidence="2">The sequence shown here is derived from an EMBL/GenBank/DDBJ whole genome shotgun (WGS) entry which is preliminary data.</text>
</comment>
<dbReference type="PANTHER" id="PTHR14009">
    <property type="entry name" value="LEUCINE ZIPPER-EF-HAND CONTAINING TRANSMEMBRANE PROTEIN"/>
    <property type="match status" value="1"/>
</dbReference>
<reference evidence="2" key="1">
    <citation type="submission" date="2022-08" db="EMBL/GenBank/DDBJ databases">
        <authorList>
            <person name="Gutierrez-Valencia J."/>
        </authorList>
    </citation>
    <scope>NUCLEOTIDE SEQUENCE</scope>
</reference>
<dbReference type="Proteomes" id="UP001154282">
    <property type="component" value="Unassembled WGS sequence"/>
</dbReference>
<feature type="compositionally biased region" description="Basic and acidic residues" evidence="1">
    <location>
        <begin position="516"/>
        <end position="534"/>
    </location>
</feature>
<dbReference type="EMBL" id="CAMGYJ010000005">
    <property type="protein sequence ID" value="CAI0423285.1"/>
    <property type="molecule type" value="Genomic_DNA"/>
</dbReference>
<name>A0AAV0KPG7_9ROSI</name>